<dbReference type="InterPro" id="IPR036551">
    <property type="entry name" value="Flavin_trans-like"/>
</dbReference>
<dbReference type="InterPro" id="IPR035929">
    <property type="entry name" value="CoaB-like_sf"/>
</dbReference>
<dbReference type="PANTHER" id="PTHR14359:SF6">
    <property type="entry name" value="PHOSPHOPANTOTHENOYLCYSTEINE DECARBOXYLASE"/>
    <property type="match status" value="1"/>
</dbReference>
<dbReference type="GO" id="GO:0004633">
    <property type="term" value="F:phosphopantothenoylcysteine decarboxylase activity"/>
    <property type="evidence" value="ECO:0007669"/>
    <property type="project" value="UniProtKB-UniRule"/>
</dbReference>
<dbReference type="EMBL" id="LMVN01000001">
    <property type="protein sequence ID" value="PAV08242.1"/>
    <property type="molecule type" value="Genomic_DNA"/>
</dbReference>
<feature type="binding site" evidence="3">
    <location>
        <position position="307"/>
    </location>
    <ligand>
        <name>CTP</name>
        <dbReference type="ChEBI" id="CHEBI:37563"/>
    </ligand>
</feature>
<keyword evidence="1 3" id="KW-0210">Decarboxylase</keyword>
<keyword evidence="3" id="KW-0479">Metal-binding</keyword>
<dbReference type="Gene3D" id="3.40.50.10300">
    <property type="entry name" value="CoaB-like"/>
    <property type="match status" value="1"/>
</dbReference>
<organism evidence="6 8">
    <name type="scientific">Methanosphaera cuniculi</name>
    <dbReference type="NCBI Taxonomy" id="1077256"/>
    <lineage>
        <taxon>Archaea</taxon>
        <taxon>Methanobacteriati</taxon>
        <taxon>Methanobacteriota</taxon>
        <taxon>Methanomada group</taxon>
        <taxon>Methanobacteria</taxon>
        <taxon>Methanobacteriales</taxon>
        <taxon>Methanobacteriaceae</taxon>
        <taxon>Methanosphaera</taxon>
    </lineage>
</organism>
<keyword evidence="3" id="KW-0460">Magnesium</keyword>
<protein>
    <recommendedName>
        <fullName evidence="3">Coenzyme A biosynthesis bifunctional protein CoaBC</fullName>
    </recommendedName>
    <alternativeName>
        <fullName evidence="3">DNA/pantothenate metabolism flavoprotein</fullName>
    </alternativeName>
    <alternativeName>
        <fullName evidence="3">Phosphopantothenoylcysteine synthetase/decarboxylase</fullName>
        <shortName evidence="3">PPCS-PPCDC</shortName>
    </alternativeName>
    <domain>
        <recommendedName>
            <fullName evidence="3">Phosphopantothenoylcysteine decarboxylase</fullName>
            <shortName evidence="3">PPC decarboxylase</shortName>
            <shortName evidence="3">PPC-DC</shortName>
            <ecNumber evidence="3">4.1.1.36</ecNumber>
        </recommendedName>
        <alternativeName>
            <fullName evidence="3">CoaC</fullName>
        </alternativeName>
    </domain>
    <domain>
        <recommendedName>
            <fullName evidence="3">Phosphopantothenate--cysteine ligase</fullName>
            <ecNumber evidence="3">6.3.2.5</ecNumber>
        </recommendedName>
        <alternativeName>
            <fullName evidence="3">CoaB</fullName>
        </alternativeName>
        <alternativeName>
            <fullName evidence="3">Phosphopantothenoylcysteine synthetase</fullName>
            <shortName evidence="3">PPC synthetase</shortName>
            <shortName evidence="3">PPC-S</shortName>
        </alternativeName>
    </domain>
</protein>
<dbReference type="Pfam" id="PF04127">
    <property type="entry name" value="DFP"/>
    <property type="match status" value="1"/>
</dbReference>
<dbReference type="SUPFAM" id="SSF52507">
    <property type="entry name" value="Homo-oligomeric flavin-containing Cys decarboxylases, HFCD"/>
    <property type="match status" value="1"/>
</dbReference>
<accession>A0A2A2HFL8</accession>
<dbReference type="PANTHER" id="PTHR14359">
    <property type="entry name" value="HOMO-OLIGOMERIC FLAVIN CONTAINING CYS DECARBOXYLASE FAMILY"/>
    <property type="match status" value="1"/>
</dbReference>
<dbReference type="GO" id="GO:0010181">
    <property type="term" value="F:FMN binding"/>
    <property type="evidence" value="ECO:0007669"/>
    <property type="project" value="UniProtKB-UniRule"/>
</dbReference>
<dbReference type="GO" id="GO:0004632">
    <property type="term" value="F:phosphopantothenate--cysteine ligase activity"/>
    <property type="evidence" value="ECO:0007669"/>
    <property type="project" value="UniProtKB-UniRule"/>
</dbReference>
<dbReference type="GO" id="GO:0015941">
    <property type="term" value="P:pantothenate catabolic process"/>
    <property type="evidence" value="ECO:0007669"/>
    <property type="project" value="InterPro"/>
</dbReference>
<dbReference type="Pfam" id="PF02441">
    <property type="entry name" value="Flavoprotein"/>
    <property type="match status" value="1"/>
</dbReference>
<dbReference type="InterPro" id="IPR007085">
    <property type="entry name" value="DNA/pantothenate-metab_flavo_C"/>
</dbReference>
<keyword evidence="2 3" id="KW-0456">Lyase</keyword>
<feature type="binding site" evidence="3">
    <location>
        <position position="274"/>
    </location>
    <ligand>
        <name>CTP</name>
        <dbReference type="ChEBI" id="CHEBI:37563"/>
    </ligand>
</feature>
<evidence type="ECO:0000256" key="2">
    <source>
        <dbReference type="ARBA" id="ARBA00023239"/>
    </source>
</evidence>
<proteinExistence type="inferred from homology"/>
<feature type="binding site" evidence="3">
    <location>
        <position position="264"/>
    </location>
    <ligand>
        <name>CTP</name>
        <dbReference type="ChEBI" id="CHEBI:37563"/>
    </ligand>
</feature>
<dbReference type="EMBL" id="LWMS01000020">
    <property type="protein sequence ID" value="PWL08329.1"/>
    <property type="molecule type" value="Genomic_DNA"/>
</dbReference>
<comment type="catalytic activity">
    <reaction evidence="3">
        <text>N-[(R)-4-phosphopantothenoyl]-L-cysteine + H(+) = (R)-4'-phosphopantetheine + CO2</text>
        <dbReference type="Rhea" id="RHEA:16793"/>
        <dbReference type="ChEBI" id="CHEBI:15378"/>
        <dbReference type="ChEBI" id="CHEBI:16526"/>
        <dbReference type="ChEBI" id="CHEBI:59458"/>
        <dbReference type="ChEBI" id="CHEBI:61723"/>
        <dbReference type="EC" id="4.1.1.36"/>
    </reaction>
</comment>
<evidence type="ECO:0000313" key="7">
    <source>
        <dbReference type="EMBL" id="PWL08329.1"/>
    </source>
</evidence>
<comment type="cofactor">
    <cofactor evidence="3">
        <name>Mg(2+)</name>
        <dbReference type="ChEBI" id="CHEBI:18420"/>
    </cofactor>
</comment>
<comment type="similarity">
    <text evidence="3">In the N-terminal section; belongs to the HFCD (homo-oligomeric flavin containing Cys decarboxylase) superfamily.</text>
</comment>
<feature type="domain" description="Flavoprotein" evidence="4">
    <location>
        <begin position="1"/>
        <end position="142"/>
    </location>
</feature>
<evidence type="ECO:0000313" key="9">
    <source>
        <dbReference type="Proteomes" id="UP000246004"/>
    </source>
</evidence>
<dbReference type="InterPro" id="IPR003382">
    <property type="entry name" value="Flavoprotein"/>
</dbReference>
<dbReference type="AlphaFoldDB" id="A0A2A2HFL8"/>
<comment type="function">
    <text evidence="3">Catalyzes two sequential steps in the biosynthesis of coenzyme A. In the first step cysteine is conjugated to 4'-phosphopantothenate to form 4-phosphopantothenoylcysteine. In the second step the latter compound is decarboxylated to form 4'-phosphopantotheine.</text>
</comment>
<keyword evidence="3" id="KW-0285">Flavoprotein</keyword>
<keyword evidence="3" id="KW-0436">Ligase</keyword>
<dbReference type="EC" id="6.3.2.5" evidence="3"/>
<dbReference type="EC" id="4.1.1.36" evidence="3"/>
<comment type="pathway">
    <text evidence="3">Cofactor biosynthesis; coenzyme A biosynthesis.</text>
</comment>
<gene>
    <name evidence="3 7" type="primary">coaBC</name>
    <name evidence="6" type="ORF">ASJ82_03355</name>
    <name evidence="7" type="ORF">MSCUN_07650</name>
</gene>
<evidence type="ECO:0000259" key="4">
    <source>
        <dbReference type="Pfam" id="PF02441"/>
    </source>
</evidence>
<reference evidence="6 8" key="2">
    <citation type="journal article" date="2017" name="BMC Genomics">
        <title>Genomic analysis of methanogenic archaea reveals a shift towards energy conservation.</title>
        <authorList>
            <person name="Gilmore S.P."/>
            <person name="Henske J.K."/>
            <person name="Sexton J.A."/>
            <person name="Solomon K.V."/>
            <person name="Seppala S."/>
            <person name="Yoo J.I."/>
            <person name="Huyett L.M."/>
            <person name="Pressman A."/>
            <person name="Cogan J.Z."/>
            <person name="Kivenson V."/>
            <person name="Peng X."/>
            <person name="Tan Y."/>
            <person name="Valentine D.L."/>
            <person name="O'Malley M.A."/>
        </authorList>
    </citation>
    <scope>NUCLEOTIDE SEQUENCE [LARGE SCALE GENOMIC DNA]</scope>
    <source>
        <strain evidence="6 8">1R-7</strain>
    </source>
</reference>
<feature type="region of interest" description="Phosphopantothenoylcysteine decarboxylase" evidence="3">
    <location>
        <begin position="1"/>
        <end position="175"/>
    </location>
</feature>
<evidence type="ECO:0000313" key="6">
    <source>
        <dbReference type="EMBL" id="PAV08242.1"/>
    </source>
</evidence>
<keyword evidence="3" id="KW-0511">Multifunctional enzyme</keyword>
<dbReference type="GO" id="GO:0015937">
    <property type="term" value="P:coenzyme A biosynthetic process"/>
    <property type="evidence" value="ECO:0007669"/>
    <property type="project" value="UniProtKB-UniRule"/>
</dbReference>
<comment type="cofactor">
    <cofactor evidence="3">
        <name>FMN</name>
        <dbReference type="ChEBI" id="CHEBI:58210"/>
    </cofactor>
    <text evidence="3">Binds 1 FMN per subunit.</text>
</comment>
<keyword evidence="8" id="KW-1185">Reference proteome</keyword>
<comment type="catalytic activity">
    <reaction evidence="3">
        <text>(R)-4'-phosphopantothenate + L-cysteine + CTP = N-[(R)-4-phosphopantothenoyl]-L-cysteine + CMP + diphosphate + H(+)</text>
        <dbReference type="Rhea" id="RHEA:19397"/>
        <dbReference type="ChEBI" id="CHEBI:10986"/>
        <dbReference type="ChEBI" id="CHEBI:15378"/>
        <dbReference type="ChEBI" id="CHEBI:33019"/>
        <dbReference type="ChEBI" id="CHEBI:35235"/>
        <dbReference type="ChEBI" id="CHEBI:37563"/>
        <dbReference type="ChEBI" id="CHEBI:59458"/>
        <dbReference type="ChEBI" id="CHEBI:60377"/>
        <dbReference type="EC" id="6.3.2.5"/>
    </reaction>
</comment>
<dbReference type="NCBIfam" id="TIGR00521">
    <property type="entry name" value="coaBC_dfp"/>
    <property type="match status" value="1"/>
</dbReference>
<evidence type="ECO:0000313" key="8">
    <source>
        <dbReference type="Proteomes" id="UP000217528"/>
    </source>
</evidence>
<dbReference type="SUPFAM" id="SSF102645">
    <property type="entry name" value="CoaB-like"/>
    <property type="match status" value="1"/>
</dbReference>
<evidence type="ECO:0000259" key="5">
    <source>
        <dbReference type="Pfam" id="PF04127"/>
    </source>
</evidence>
<dbReference type="Gene3D" id="3.40.50.1950">
    <property type="entry name" value="Flavin prenyltransferase-like"/>
    <property type="match status" value="1"/>
</dbReference>
<feature type="region of interest" description="Phosphopantothenate--cysteine ligase" evidence="3">
    <location>
        <begin position="176"/>
        <end position="384"/>
    </location>
</feature>
<evidence type="ECO:0000256" key="1">
    <source>
        <dbReference type="ARBA" id="ARBA00022793"/>
    </source>
</evidence>
<dbReference type="UniPathway" id="UPA00241"/>
<name>A0A2A2HFL8_9EURY</name>
<feature type="domain" description="DNA/pantothenate metabolism flavoprotein C-terminal" evidence="5">
    <location>
        <begin position="171"/>
        <end position="382"/>
    </location>
</feature>
<dbReference type="InterPro" id="IPR005252">
    <property type="entry name" value="CoaBC"/>
</dbReference>
<comment type="caution">
    <text evidence="3">Lacks conserved residue(s) required for the propagation of feature annotation.</text>
</comment>
<dbReference type="HAMAP" id="MF_02225">
    <property type="entry name" value="CoaBC"/>
    <property type="match status" value="1"/>
</dbReference>
<dbReference type="GO" id="GO:0071513">
    <property type="term" value="C:phosphopantothenoylcysteine decarboxylase complex"/>
    <property type="evidence" value="ECO:0007669"/>
    <property type="project" value="TreeGrafter"/>
</dbReference>
<dbReference type="OrthoDB" id="10536at2157"/>
<dbReference type="GO" id="GO:0046872">
    <property type="term" value="F:metal ion binding"/>
    <property type="evidence" value="ECO:0007669"/>
    <property type="project" value="UniProtKB-KW"/>
</dbReference>
<comment type="similarity">
    <text evidence="3">In the C-terminal section; belongs to the PPC synthetase family.</text>
</comment>
<keyword evidence="3" id="KW-0288">FMN</keyword>
<evidence type="ECO:0000256" key="3">
    <source>
        <dbReference type="HAMAP-Rule" id="MF_02225"/>
    </source>
</evidence>
<dbReference type="Proteomes" id="UP000217528">
    <property type="component" value="Unassembled WGS sequence"/>
</dbReference>
<dbReference type="RefSeq" id="WP_095607893.1">
    <property type="nucleotide sequence ID" value="NZ_CAUHCB010000023.1"/>
</dbReference>
<dbReference type="Proteomes" id="UP000246004">
    <property type="component" value="Unassembled WGS sequence"/>
</dbReference>
<reference evidence="7 9" key="1">
    <citation type="submission" date="2016-04" db="EMBL/GenBank/DDBJ databases">
        <title>Genome sequence of Methanosphaera cuniculi DSM 4103.</title>
        <authorList>
            <person name="Poehlein A."/>
            <person name="Seedorf H."/>
            <person name="Daniel R."/>
        </authorList>
    </citation>
    <scope>NUCLEOTIDE SEQUENCE [LARGE SCALE GENOMIC DNA]</scope>
    <source>
        <strain evidence="7 9">DSM 4103</strain>
    </source>
</reference>
<sequence>MKIILCITGSIAAVEDLKLVHALQKKGFDVQCFMTPDACELITPLSMEFATKHPVITKITGYVEHVTNARADLILVAPSTANTISKFANKIADTPVTTMLLTASGYKTPILFVPSMHISMYKAVEDKIEQIKTEQPHAQFLEPVNKENKAKFPAIDDVVLESEKMVSENKLKDMNVIVSAGATFEPIDAMRGITNRSSGKMGLELAKEAYRQGANVTIVCGQMSVDVPQQIKKIDVETTSQMMHVIKNMIAESDIYISAAAISDFEVDQYNEGKISSNEDVTIKFRKLPKILKEIKQIKPSIYVVGFKAEAGLSEDELIKRAKDRMEKYQTDIMIANDLLVEGGGAGSDDNEVYIIDENETTKLTLDSKENISKKIIEKIYKTI</sequence>
<comment type="caution">
    <text evidence="6">The sequence shown here is derived from an EMBL/GenBank/DDBJ whole genome shotgun (WGS) entry which is preliminary data.</text>
</comment>